<protein>
    <submittedName>
        <fullName evidence="10">ATP-binding cassette subfamily B protein</fullName>
    </submittedName>
</protein>
<dbReference type="Pfam" id="PF00005">
    <property type="entry name" value="ABC_tran"/>
    <property type="match status" value="1"/>
</dbReference>
<reference evidence="10 11" key="1">
    <citation type="submission" date="2018-08" db="EMBL/GenBank/DDBJ databases">
        <title>Sequencing the genomes of 1000 actinobacteria strains.</title>
        <authorList>
            <person name="Klenk H.-P."/>
        </authorList>
    </citation>
    <scope>NUCLEOTIDE SEQUENCE [LARGE SCALE GENOMIC DNA]</scope>
    <source>
        <strain evidence="10 11">DSM 22891</strain>
    </source>
</reference>
<dbReference type="InterPro" id="IPR003439">
    <property type="entry name" value="ABC_transporter-like_ATP-bd"/>
</dbReference>
<dbReference type="SUPFAM" id="SSF52540">
    <property type="entry name" value="P-loop containing nucleoside triphosphate hydrolases"/>
    <property type="match status" value="1"/>
</dbReference>
<feature type="domain" description="ABC transporter" evidence="8">
    <location>
        <begin position="342"/>
        <end position="588"/>
    </location>
</feature>
<dbReference type="InterPro" id="IPR036640">
    <property type="entry name" value="ABC1_TM_sf"/>
</dbReference>
<feature type="transmembrane region" description="Helical" evidence="7">
    <location>
        <begin position="145"/>
        <end position="173"/>
    </location>
</feature>
<feature type="domain" description="ABC transmembrane type-1" evidence="9">
    <location>
        <begin position="32"/>
        <end position="294"/>
    </location>
</feature>
<evidence type="ECO:0000259" key="9">
    <source>
        <dbReference type="PROSITE" id="PS50929"/>
    </source>
</evidence>
<dbReference type="Gene3D" id="1.20.1560.10">
    <property type="entry name" value="ABC transporter type 1, transmembrane domain"/>
    <property type="match status" value="1"/>
</dbReference>
<dbReference type="OrthoDB" id="9806127at2"/>
<dbReference type="GO" id="GO:0015421">
    <property type="term" value="F:ABC-type oligopeptide transporter activity"/>
    <property type="evidence" value="ECO:0007669"/>
    <property type="project" value="TreeGrafter"/>
</dbReference>
<evidence type="ECO:0000256" key="1">
    <source>
        <dbReference type="ARBA" id="ARBA00004651"/>
    </source>
</evidence>
<feature type="transmembrane region" description="Helical" evidence="7">
    <location>
        <begin position="32"/>
        <end position="52"/>
    </location>
</feature>
<dbReference type="InterPro" id="IPR027417">
    <property type="entry name" value="P-loop_NTPase"/>
</dbReference>
<evidence type="ECO:0000256" key="5">
    <source>
        <dbReference type="ARBA" id="ARBA00022989"/>
    </source>
</evidence>
<evidence type="ECO:0000256" key="3">
    <source>
        <dbReference type="ARBA" id="ARBA00022741"/>
    </source>
</evidence>
<dbReference type="Proteomes" id="UP000256485">
    <property type="component" value="Unassembled WGS sequence"/>
</dbReference>
<dbReference type="PANTHER" id="PTHR43394">
    <property type="entry name" value="ATP-DEPENDENT PERMEASE MDL1, MITOCHONDRIAL"/>
    <property type="match status" value="1"/>
</dbReference>
<keyword evidence="11" id="KW-1185">Reference proteome</keyword>
<evidence type="ECO:0000256" key="7">
    <source>
        <dbReference type="SAM" id="Phobius"/>
    </source>
</evidence>
<feature type="transmembrane region" description="Helical" evidence="7">
    <location>
        <begin position="248"/>
        <end position="268"/>
    </location>
</feature>
<accession>A0A3D9V927</accession>
<keyword evidence="3" id="KW-0547">Nucleotide-binding</keyword>
<keyword evidence="2 7" id="KW-0812">Transmembrane</keyword>
<keyword evidence="5 7" id="KW-1133">Transmembrane helix</keyword>
<dbReference type="SUPFAM" id="SSF90123">
    <property type="entry name" value="ABC transporter transmembrane region"/>
    <property type="match status" value="1"/>
</dbReference>
<comment type="subcellular location">
    <subcellularLocation>
        <location evidence="1">Cell membrane</location>
        <topology evidence="1">Multi-pass membrane protein</topology>
    </subcellularLocation>
</comment>
<dbReference type="GO" id="GO:0005524">
    <property type="term" value="F:ATP binding"/>
    <property type="evidence" value="ECO:0007669"/>
    <property type="project" value="UniProtKB-KW"/>
</dbReference>
<dbReference type="RefSeq" id="WP_115851353.1">
    <property type="nucleotide sequence ID" value="NZ_QTUC01000001.1"/>
</dbReference>
<evidence type="ECO:0000256" key="2">
    <source>
        <dbReference type="ARBA" id="ARBA00022692"/>
    </source>
</evidence>
<evidence type="ECO:0000259" key="8">
    <source>
        <dbReference type="PROSITE" id="PS50893"/>
    </source>
</evidence>
<gene>
    <name evidence="10" type="ORF">DFJ64_3454</name>
</gene>
<dbReference type="EMBL" id="QTUC01000001">
    <property type="protein sequence ID" value="REF37989.1"/>
    <property type="molecule type" value="Genomic_DNA"/>
</dbReference>
<proteinExistence type="predicted"/>
<name>A0A3D9V927_THECX</name>
<feature type="transmembrane region" description="Helical" evidence="7">
    <location>
        <begin position="59"/>
        <end position="83"/>
    </location>
</feature>
<evidence type="ECO:0000256" key="6">
    <source>
        <dbReference type="ARBA" id="ARBA00023136"/>
    </source>
</evidence>
<sequence>MPRRWWRELTFLVRTAIRVDPWRSLGTVLEPLGALMYPLFGWFLGVVANGVLEGDTTRLVAGGLGLLVTVALHYVSSFVATGIRVRLAEQVGFALDREIAELTATLPGLEHHERADYQERLELLRQHQGILGQALNSIVSASTALVGALGTGVVLALLHPFVLLLVLFALPAFPIASIQQRWQAAAEAESAAPARLARHLRHLTTDREAAMEMRVFGLQREILSRLDAAWATARRPLHRATAKETLTGTLRSLSFAIGFALAVGFVLWQATRGAASAGEVITAVIVCQRVQNQVLGPAYSIAGLGRVLRAAGRLLWLKDYAREVTARRRGDQPAPERLSDGIRFEGVSFRYPGTGSWALRDVTLHIPAGSVVALVGENGAGKTTLVKLLSRMYEPTEGRILVDGVDLRDIDPLAWRARLSAAFQDFTRFEFLARQTVGVGDLPRLDDVSAVEAALERAGATDVLPALPTGGDTQLGASWPDGVDLSTGQWQKLALGRALMRDRPLVVFFDEPTASLDAPTEHALFERYAEASRSGTEDGRITVLVSHRFSTVRSADLIVVVDDGRVREWGRHDELMARSGLYAELYSLQANSYR</sequence>
<dbReference type="PANTHER" id="PTHR43394:SF1">
    <property type="entry name" value="ATP-BINDING CASSETTE SUB-FAMILY B MEMBER 10, MITOCHONDRIAL"/>
    <property type="match status" value="1"/>
</dbReference>
<dbReference type="InterPro" id="IPR011527">
    <property type="entry name" value="ABC1_TM_dom"/>
</dbReference>
<keyword evidence="4 10" id="KW-0067">ATP-binding</keyword>
<dbReference type="SMART" id="SM00382">
    <property type="entry name" value="AAA"/>
    <property type="match status" value="1"/>
</dbReference>
<dbReference type="PROSITE" id="PS50893">
    <property type="entry name" value="ABC_TRANSPORTER_2"/>
    <property type="match status" value="1"/>
</dbReference>
<evidence type="ECO:0000256" key="4">
    <source>
        <dbReference type="ARBA" id="ARBA00022840"/>
    </source>
</evidence>
<keyword evidence="6 7" id="KW-0472">Membrane</keyword>
<dbReference type="PROSITE" id="PS50929">
    <property type="entry name" value="ABC_TM1F"/>
    <property type="match status" value="1"/>
</dbReference>
<dbReference type="InterPro" id="IPR039421">
    <property type="entry name" value="Type_1_exporter"/>
</dbReference>
<evidence type="ECO:0000313" key="11">
    <source>
        <dbReference type="Proteomes" id="UP000256485"/>
    </source>
</evidence>
<dbReference type="Gene3D" id="3.40.50.300">
    <property type="entry name" value="P-loop containing nucleotide triphosphate hydrolases"/>
    <property type="match status" value="1"/>
</dbReference>
<dbReference type="AlphaFoldDB" id="A0A3D9V927"/>
<dbReference type="GO" id="GO:0016887">
    <property type="term" value="F:ATP hydrolysis activity"/>
    <property type="evidence" value="ECO:0007669"/>
    <property type="project" value="InterPro"/>
</dbReference>
<organism evidence="10 11">
    <name type="scientific">Thermasporomyces composti</name>
    <dbReference type="NCBI Taxonomy" id="696763"/>
    <lineage>
        <taxon>Bacteria</taxon>
        <taxon>Bacillati</taxon>
        <taxon>Actinomycetota</taxon>
        <taxon>Actinomycetes</taxon>
        <taxon>Propionibacteriales</taxon>
        <taxon>Nocardioidaceae</taxon>
        <taxon>Thermasporomyces</taxon>
    </lineage>
</organism>
<dbReference type="InterPro" id="IPR003593">
    <property type="entry name" value="AAA+_ATPase"/>
</dbReference>
<evidence type="ECO:0000313" key="10">
    <source>
        <dbReference type="EMBL" id="REF37989.1"/>
    </source>
</evidence>
<comment type="caution">
    <text evidence="10">The sequence shown here is derived from an EMBL/GenBank/DDBJ whole genome shotgun (WGS) entry which is preliminary data.</text>
</comment>
<dbReference type="GO" id="GO:0005886">
    <property type="term" value="C:plasma membrane"/>
    <property type="evidence" value="ECO:0007669"/>
    <property type="project" value="UniProtKB-SubCell"/>
</dbReference>